<dbReference type="GO" id="GO:0003723">
    <property type="term" value="F:RNA binding"/>
    <property type="evidence" value="ECO:0007669"/>
    <property type="project" value="InterPro"/>
</dbReference>
<feature type="region of interest" description="Disordered" evidence="1">
    <location>
        <begin position="37"/>
        <end position="90"/>
    </location>
</feature>
<dbReference type="ExpressionAtlas" id="A0A2K3LRX4">
    <property type="expression patterns" value="baseline"/>
</dbReference>
<evidence type="ECO:0000313" key="3">
    <source>
        <dbReference type="Proteomes" id="UP000236291"/>
    </source>
</evidence>
<evidence type="ECO:0000256" key="1">
    <source>
        <dbReference type="SAM" id="MobiDB-lite"/>
    </source>
</evidence>
<proteinExistence type="predicted"/>
<dbReference type="InterPro" id="IPR044967">
    <property type="entry name" value="PTAC10"/>
</dbReference>
<dbReference type="GO" id="GO:0000427">
    <property type="term" value="C:plastid-encoded plastid RNA polymerase complex"/>
    <property type="evidence" value="ECO:0007669"/>
    <property type="project" value="InterPro"/>
</dbReference>
<sequence>AKRDPYRFRFPIELRFVDPNIDHLIFNRFEFPPIFHREEDTNPDELRRDCGRPPVPRKDPRDKPEEEPLVSNHPYVEKGGHGPHMRSYSHLHNVKPNKNILNVSHEPVSVTRICCFIY</sequence>
<dbReference type="GO" id="GO:0009507">
    <property type="term" value="C:chloroplast"/>
    <property type="evidence" value="ECO:0007669"/>
    <property type="project" value="TreeGrafter"/>
</dbReference>
<feature type="compositionally biased region" description="Basic residues" evidence="1">
    <location>
        <begin position="81"/>
        <end position="90"/>
    </location>
</feature>
<dbReference type="AlphaFoldDB" id="A0A2K3LRX4"/>
<gene>
    <name evidence="2" type="ORF">L195_g037280</name>
</gene>
<protein>
    <submittedName>
        <fullName evidence="2">RNA binding protein PDE312</fullName>
    </submittedName>
</protein>
<dbReference type="Proteomes" id="UP000236291">
    <property type="component" value="Unassembled WGS sequence"/>
</dbReference>
<evidence type="ECO:0000313" key="2">
    <source>
        <dbReference type="EMBL" id="PNX81263.1"/>
    </source>
</evidence>
<dbReference type="EMBL" id="ASHM01039579">
    <property type="protein sequence ID" value="PNX81263.1"/>
    <property type="molecule type" value="Genomic_DNA"/>
</dbReference>
<reference evidence="2 3" key="1">
    <citation type="journal article" date="2014" name="Am. J. Bot.">
        <title>Genome assembly and annotation for red clover (Trifolium pratense; Fabaceae).</title>
        <authorList>
            <person name="Istvanek J."/>
            <person name="Jaros M."/>
            <person name="Krenek A."/>
            <person name="Repkova J."/>
        </authorList>
    </citation>
    <scope>NUCLEOTIDE SEQUENCE [LARGE SCALE GENOMIC DNA]</scope>
    <source>
        <strain evidence="3">cv. Tatra</strain>
        <tissue evidence="2">Young leaves</tissue>
    </source>
</reference>
<name>A0A2K3LRX4_TRIPR</name>
<organism evidence="2 3">
    <name type="scientific">Trifolium pratense</name>
    <name type="common">Red clover</name>
    <dbReference type="NCBI Taxonomy" id="57577"/>
    <lineage>
        <taxon>Eukaryota</taxon>
        <taxon>Viridiplantae</taxon>
        <taxon>Streptophyta</taxon>
        <taxon>Embryophyta</taxon>
        <taxon>Tracheophyta</taxon>
        <taxon>Spermatophyta</taxon>
        <taxon>Magnoliopsida</taxon>
        <taxon>eudicotyledons</taxon>
        <taxon>Gunneridae</taxon>
        <taxon>Pentapetalae</taxon>
        <taxon>rosids</taxon>
        <taxon>fabids</taxon>
        <taxon>Fabales</taxon>
        <taxon>Fabaceae</taxon>
        <taxon>Papilionoideae</taxon>
        <taxon>50 kb inversion clade</taxon>
        <taxon>NPAAA clade</taxon>
        <taxon>Hologalegina</taxon>
        <taxon>IRL clade</taxon>
        <taxon>Trifolieae</taxon>
        <taxon>Trifolium</taxon>
    </lineage>
</organism>
<feature type="compositionally biased region" description="Basic and acidic residues" evidence="1">
    <location>
        <begin position="37"/>
        <end position="66"/>
    </location>
</feature>
<feature type="non-terminal residue" evidence="2">
    <location>
        <position position="1"/>
    </location>
</feature>
<comment type="caution">
    <text evidence="2">The sequence shown here is derived from an EMBL/GenBank/DDBJ whole genome shotgun (WGS) entry which is preliminary data.</text>
</comment>
<dbReference type="PANTHER" id="PTHR36371:SF1">
    <property type="entry name" value="PROTEIN PLASTID TRANSCRIPTIONALLY ACTIVE 10"/>
    <property type="match status" value="1"/>
</dbReference>
<reference evidence="2 3" key="2">
    <citation type="journal article" date="2017" name="Front. Plant Sci.">
        <title>Gene Classification and Mining of Molecular Markers Useful in Red Clover (Trifolium pratense) Breeding.</title>
        <authorList>
            <person name="Istvanek J."/>
            <person name="Dluhosova J."/>
            <person name="Dluhos P."/>
            <person name="Patkova L."/>
            <person name="Nedelnik J."/>
            <person name="Repkova J."/>
        </authorList>
    </citation>
    <scope>NUCLEOTIDE SEQUENCE [LARGE SCALE GENOMIC DNA]</scope>
    <source>
        <strain evidence="3">cv. Tatra</strain>
        <tissue evidence="2">Young leaves</tissue>
    </source>
</reference>
<accession>A0A2K3LRX4</accession>
<dbReference type="STRING" id="57577.A0A2K3LRX4"/>
<dbReference type="PANTHER" id="PTHR36371">
    <property type="entry name" value="PROTEIN PLASTID TRANSCRIPTIONALLY ACTIVE 10"/>
    <property type="match status" value="1"/>
</dbReference>